<dbReference type="EMBL" id="LN906597">
    <property type="protein sequence ID" value="CUT18279.1"/>
    <property type="molecule type" value="Genomic_DNA"/>
</dbReference>
<evidence type="ECO:0000313" key="1">
    <source>
        <dbReference type="EMBL" id="CUT18279.1"/>
    </source>
</evidence>
<dbReference type="RefSeq" id="WP_092490664.1">
    <property type="nucleotide sequence ID" value="NZ_LN906597.1"/>
</dbReference>
<protein>
    <submittedName>
        <fullName evidence="1">Uncharacterized protein</fullName>
    </submittedName>
</protein>
<name>A0A0S4M3C3_9BURK</name>
<accession>A0A0S4M3C3</accession>
<gene>
    <name evidence="1" type="ORF">Ark11_1481</name>
</gene>
<keyword evidence="2" id="KW-1185">Reference proteome</keyword>
<organism evidence="1 2">
    <name type="scientific">Candidatus Ichthyocystis hellenicum</name>
    <dbReference type="NCBI Taxonomy" id="1561003"/>
    <lineage>
        <taxon>Bacteria</taxon>
        <taxon>Pseudomonadati</taxon>
        <taxon>Pseudomonadota</taxon>
        <taxon>Betaproteobacteria</taxon>
        <taxon>Burkholderiales</taxon>
        <taxon>Candidatus Ichthyocystis</taxon>
    </lineage>
</organism>
<evidence type="ECO:0000313" key="2">
    <source>
        <dbReference type="Proteomes" id="UP000198651"/>
    </source>
</evidence>
<reference evidence="2" key="1">
    <citation type="submission" date="2015-11" db="EMBL/GenBank/DDBJ databases">
        <authorList>
            <person name="Seth-Smith H.M.B."/>
        </authorList>
    </citation>
    <scope>NUCLEOTIDE SEQUENCE [LARGE SCALE GENOMIC DNA]</scope>
    <source>
        <strain evidence="2">2013Ark11</strain>
    </source>
</reference>
<proteinExistence type="predicted"/>
<dbReference type="Proteomes" id="UP000198651">
    <property type="component" value="Chromosome I"/>
</dbReference>
<sequence>MNSYSLGNNFTADVVDEKEDIKSNTNNITTEHLSYQNQYVTNILAKHEPSYRLLDSHNSDELFQDDDYQKILLPPDIFKLNKSDECNPSSKTGSLYIDKPYTSRALKRILPEDEPSSTPPSSKKIDLKTIADNKKNHSTCRKVPERPIIKKELYIKLYPCDIKKIMCTEKICNASPLTLTEHITEKSTFVEDEEVLISPDIRKSELKQIPPQENTIKKNISSGELPQYDYYQKRLLPPDIFKLNKLDECTLSSKTGSIYTSKPFTYSSQKRTLVEDESSTQLPPPKKIDLNQIIDNEESHIFAEEIITALDFKKGQNHSASCKVPVQPIIKKKLVIKLYRYDIKQSMYTKKVCTTSSLTPIEQITEKNTSIGDETPSISTNLRRAELKLIPPQENTIKKNISLKLYTRSNLWHTKTNLGVLYRDAVKKISIDNDGLFKNTVLEKIGIITKRRGLLKSSINLSPTYSNIRKFALDKIYSLFDDSAIDSGMLITPGISISDIRSTLISNNIFFKKLQKYCKKISEDVLATPDSCFSHIFQSYANFNLKYCSNTNNIKIKLSPKKNKFLPALKELIIDTMSNLPKSIVLEIEKLDQINIVNALFVDVHGALVSKSLIKNLNLLFNSNKNKFANKKFDDNLSLFNDLLEKIVNMVRASCIFYEGIFLPDEPTAEKLSRYLLSDMYSLPSKFNKKIKFPAQNTLKIDNFILDSNNEKSVSDIKAKKMEINDDHDYDQIATTSVTSNIDQSEQRKMIKEFILKSYCKANLFSAENTSNIYEDATKKIIIDNNCLFKNKVLEEFGTYITSRGITKSSINLSKTYSNVRKYILDKFTPFINDAITTTDVLITPGMHLSDLSYNLVSNGALFERLSKNCEEIVKSIHLIPNNYFLSIIQSYIYFNPTERLLITKKKKKLCLEVKLIIVETISNLTNNIIHELKKFKPNEVVDGLFANIHGVYLPKSLIRKLRLIFNSNNLPVKKSKPDLNSINNLLMKVVSEVEICPILHEGKIFSLGKSTAKILSKYLLSDMYSIPEKIKKKLAPHKYIRDNALESNHEKSSATNNADNVEPPLLESPILIPQKRLNWDTALISPLNIYKSALSMIDIDKDYFECSFIDKIRNYSSATKNLSKNEKINVDLSITYNNVKNYILETFSPFLKEIEEETRAKIKITNGMTIDKLKLTYASNKEFLDKLYKFCTKVINRINSSRNATLADLIQYRIPLGTEISKVIRMNKKRKNLFINEIANLLVKNILNAQKVITNKIKLISNAKFLEEHFSNFYDIYVDNASLLKAKSVFDTVHKKVANDHLLIKIADKISLDIVDKIRKGNRICKIINSNIVCGKLSTYNYIRKLVGKELPNLKYTINNPIFIIRDNKIETADQKTRDKILINLESDLIETTIKSYNKLFLKRYRSYKSKN</sequence>
<dbReference type="STRING" id="1561003.Ark11_1481"/>